<accession>A0A3B0FWI8</accession>
<dbReference type="Proteomes" id="UP000273159">
    <property type="component" value="Unassembled WGS sequence"/>
</dbReference>
<proteinExistence type="predicted"/>
<organism evidence="2 3">
    <name type="scientific">Pseudarthrobacter phenanthrenivorans</name>
    <name type="common">Arthrobacter phenanthrenivorans</name>
    <dbReference type="NCBI Taxonomy" id="361575"/>
    <lineage>
        <taxon>Bacteria</taxon>
        <taxon>Bacillati</taxon>
        <taxon>Actinomycetota</taxon>
        <taxon>Actinomycetes</taxon>
        <taxon>Micrococcales</taxon>
        <taxon>Micrococcaceae</taxon>
        <taxon>Pseudarthrobacter</taxon>
    </lineage>
</organism>
<dbReference type="EMBL" id="RBNH01000007">
    <property type="protein sequence ID" value="RKO24129.1"/>
    <property type="molecule type" value="Genomic_DNA"/>
</dbReference>
<dbReference type="AlphaFoldDB" id="A0A3B0FWI8"/>
<feature type="transmembrane region" description="Helical" evidence="1">
    <location>
        <begin position="16"/>
        <end position="37"/>
    </location>
</feature>
<evidence type="ECO:0000313" key="2">
    <source>
        <dbReference type="EMBL" id="RKO24129.1"/>
    </source>
</evidence>
<evidence type="ECO:0000313" key="3">
    <source>
        <dbReference type="Proteomes" id="UP000273159"/>
    </source>
</evidence>
<comment type="caution">
    <text evidence="2">The sequence shown here is derived from an EMBL/GenBank/DDBJ whole genome shotgun (WGS) entry which is preliminary data.</text>
</comment>
<dbReference type="RefSeq" id="WP_013601233.1">
    <property type="nucleotide sequence ID" value="NZ_RBNH01000007.1"/>
</dbReference>
<gene>
    <name evidence="2" type="ORF">D7Z96_09620</name>
</gene>
<reference evidence="2 3" key="1">
    <citation type="submission" date="2018-10" db="EMBL/GenBank/DDBJ databases">
        <title>Genome-guide identification and characterization of bacteria that degrade polycyclic aromatic hydrocarbons and resist hexavalent chromium simultaneously.</title>
        <authorList>
            <person name="Feng H."/>
        </authorList>
    </citation>
    <scope>NUCLEOTIDE SEQUENCE [LARGE SCALE GENOMIC DNA]</scope>
    <source>
        <strain evidence="2 3">J015</strain>
    </source>
</reference>
<evidence type="ECO:0000256" key="1">
    <source>
        <dbReference type="SAM" id="Phobius"/>
    </source>
</evidence>
<keyword evidence="1" id="KW-0812">Transmembrane</keyword>
<keyword evidence="1" id="KW-0472">Membrane</keyword>
<protein>
    <submittedName>
        <fullName evidence="2">Uncharacterized protein</fullName>
    </submittedName>
</protein>
<sequence length="156" mass="16879">MQADQDFYGPLQYAPAWGWAGVALLVLVAAWYAWLFMATRTAPDLDSGTRTSRLTDLPRLQAAYLQRINDVERDAAAGKLSAREAHQHISLLLRKFVRDATGVDAPRMTQADLARHPLPAAAALVGELYPAEFGPGPVPSVAGSAASARRVVQAWN</sequence>
<keyword evidence="1" id="KW-1133">Transmembrane helix</keyword>
<reference evidence="3" key="2">
    <citation type="submission" date="2018-10" db="EMBL/GenBank/DDBJ databases">
        <authorList>
            <person name="Wang Y."/>
            <person name="Wang J."/>
            <person name="Yang X."/>
            <person name="Wang Z."/>
            <person name="Huang Y."/>
        </authorList>
    </citation>
    <scope>NUCLEOTIDE SEQUENCE [LARGE SCALE GENOMIC DNA]</scope>
    <source>
        <strain evidence="3">J015</strain>
    </source>
</reference>
<dbReference type="OMA" id="REVIRTW"/>
<name>A0A3B0FWI8_PSEPS</name>